<protein>
    <recommendedName>
        <fullName evidence="4">Cellulase (Glycosyl hydrolase family 5)</fullName>
    </recommendedName>
</protein>
<evidence type="ECO:0000256" key="1">
    <source>
        <dbReference type="SAM" id="SignalP"/>
    </source>
</evidence>
<comment type="caution">
    <text evidence="2">The sequence shown here is derived from an EMBL/GenBank/DDBJ whole genome shotgun (WGS) entry which is preliminary data.</text>
</comment>
<dbReference type="SUPFAM" id="SSF51445">
    <property type="entry name" value="(Trans)glycosidases"/>
    <property type="match status" value="1"/>
</dbReference>
<reference evidence="2" key="1">
    <citation type="submission" date="2021-04" db="EMBL/GenBank/DDBJ databases">
        <title>Genome based classification of Actinospica acidithermotolerans sp. nov., an actinobacterium isolated from an Indonesian hot spring.</title>
        <authorList>
            <person name="Kusuma A.B."/>
            <person name="Putra K.E."/>
            <person name="Nafisah S."/>
            <person name="Loh J."/>
            <person name="Nouioui I."/>
            <person name="Goodfellow M."/>
        </authorList>
    </citation>
    <scope>NUCLEOTIDE SEQUENCE</scope>
    <source>
        <strain evidence="2">DSM 45618</strain>
    </source>
</reference>
<evidence type="ECO:0008006" key="4">
    <source>
        <dbReference type="Google" id="ProtNLM"/>
    </source>
</evidence>
<evidence type="ECO:0000313" key="2">
    <source>
        <dbReference type="EMBL" id="MBS2964720.1"/>
    </source>
</evidence>
<keyword evidence="1" id="KW-0732">Signal</keyword>
<dbReference type="EMBL" id="JAGSXH010000058">
    <property type="protein sequence ID" value="MBS2964720.1"/>
    <property type="molecule type" value="Genomic_DNA"/>
</dbReference>
<organism evidence="2 3">
    <name type="scientific">Actinocrinis puniceicyclus</name>
    <dbReference type="NCBI Taxonomy" id="977794"/>
    <lineage>
        <taxon>Bacteria</taxon>
        <taxon>Bacillati</taxon>
        <taxon>Actinomycetota</taxon>
        <taxon>Actinomycetes</taxon>
        <taxon>Catenulisporales</taxon>
        <taxon>Actinospicaceae</taxon>
        <taxon>Actinocrinis</taxon>
    </lineage>
</organism>
<dbReference type="RefSeq" id="WP_211469082.1">
    <property type="nucleotide sequence ID" value="NZ_JAGSXH010000058.1"/>
</dbReference>
<dbReference type="Gene3D" id="3.20.20.80">
    <property type="entry name" value="Glycosidases"/>
    <property type="match status" value="1"/>
</dbReference>
<feature type="chain" id="PRO_5035177944" description="Cellulase (Glycosyl hydrolase family 5)" evidence="1">
    <location>
        <begin position="36"/>
        <end position="520"/>
    </location>
</feature>
<name>A0A8J8BDQ4_9ACTN</name>
<dbReference type="Proteomes" id="UP000677913">
    <property type="component" value="Unassembled WGS sequence"/>
</dbReference>
<gene>
    <name evidence="2" type="ORF">KGA66_16805</name>
</gene>
<accession>A0A8J8BDQ4</accession>
<sequence length="520" mass="56184">MRRRGLRLRIGLTAAVITVIAALMSAAAPSGPSPAAGCGNAGSRSSALSRYLRTLRLMNYFPSDAGWQYMWTRWEPDRIDHDFAVMATMGVNTVRITVFPDVMGFPTPSAAMRSRLAQILGMAGAHGLKVQLSLFDQFTDFADIPDSLTWAHDLLEPLAGSSRQIGFIDLRNEIDAPATMDDPAVHRPQVYRWLDALLPAVRHDAHGVPVALSVTEPAHISALRVALRVEPDFWDLHYYSSDALAYATMDEAIQAAAPRPVFVGETGFATAADGSPPGLPAAAPSLEAYQAHYYQVIEQAALSLCLGPAAPWALYDFTRAAIPSRQQPDQYAFGLLDTDGKPKPAAAVIRRIFHGASIGDDFNGDFSQAVTTPRGELPAVWRLWEPDQARFALDPARGHETPGSARISDSGGSAEGMPAFYTVPVQPQTVPGYRYRVTAWVRGQAATGTTVVNVSWFDSRGVFISGCDSAALDPGDTDWTELEATGTAPPAAAFAEIWLKSAHNSGAVWFDDVTWTRWAA</sequence>
<dbReference type="InterPro" id="IPR017853">
    <property type="entry name" value="GH"/>
</dbReference>
<keyword evidence="3" id="KW-1185">Reference proteome</keyword>
<dbReference type="AlphaFoldDB" id="A0A8J8BDQ4"/>
<feature type="signal peptide" evidence="1">
    <location>
        <begin position="1"/>
        <end position="35"/>
    </location>
</feature>
<proteinExistence type="predicted"/>
<evidence type="ECO:0000313" key="3">
    <source>
        <dbReference type="Proteomes" id="UP000677913"/>
    </source>
</evidence>
<dbReference type="Gene3D" id="2.60.120.260">
    <property type="entry name" value="Galactose-binding domain-like"/>
    <property type="match status" value="1"/>
</dbReference>